<feature type="domain" description="PHP" evidence="1">
    <location>
        <begin position="4"/>
        <end position="64"/>
    </location>
</feature>
<keyword evidence="3" id="KW-1185">Reference proteome</keyword>
<dbReference type="Pfam" id="PF02811">
    <property type="entry name" value="PHP"/>
    <property type="match status" value="1"/>
</dbReference>
<protein>
    <submittedName>
        <fullName evidence="2">PHP domain protein</fullName>
    </submittedName>
</protein>
<evidence type="ECO:0000313" key="3">
    <source>
        <dbReference type="Proteomes" id="UP000040453"/>
    </source>
</evidence>
<dbReference type="EMBL" id="CDGG01000001">
    <property type="protein sequence ID" value="CEI80885.1"/>
    <property type="molecule type" value="Genomic_DNA"/>
</dbReference>
<dbReference type="OrthoDB" id="9777619at2"/>
<name>A0A0A1M6I4_9BACI</name>
<dbReference type="GO" id="GO:0003824">
    <property type="term" value="F:catalytic activity"/>
    <property type="evidence" value="ECO:0007669"/>
    <property type="project" value="InterPro"/>
</dbReference>
<proteinExistence type="predicted"/>
<dbReference type="RefSeq" id="WP_084612830.1">
    <property type="nucleotide sequence ID" value="NZ_CDGG01000001.1"/>
</dbReference>
<dbReference type="InterPro" id="IPR004013">
    <property type="entry name" value="PHP_dom"/>
</dbReference>
<gene>
    <name evidence="2" type="ORF">BN997_00695</name>
</gene>
<dbReference type="SUPFAM" id="SSF89550">
    <property type="entry name" value="PHP domain-like"/>
    <property type="match status" value="1"/>
</dbReference>
<sequence>MNKMQEAKRNGLSALAITEHFNAGNIIEFYDMLQQNFSYKEEYYMIEGIKVFCGLEIDVKENGHFLVIGSRDDIMTISRMLYPYHDKKAFISVIDLLALLTDFNVLKIGAHQV</sequence>
<organism evidence="2 3">
    <name type="scientific">Oceanobacillus oncorhynchi</name>
    <dbReference type="NCBI Taxonomy" id="545501"/>
    <lineage>
        <taxon>Bacteria</taxon>
        <taxon>Bacillati</taxon>
        <taxon>Bacillota</taxon>
        <taxon>Bacilli</taxon>
        <taxon>Bacillales</taxon>
        <taxon>Bacillaceae</taxon>
        <taxon>Oceanobacillus</taxon>
    </lineage>
</organism>
<dbReference type="AlphaFoldDB" id="A0A0A1M6I4"/>
<reference evidence="2 3" key="1">
    <citation type="submission" date="2014-11" db="EMBL/GenBank/DDBJ databases">
        <authorList>
            <person name="Urmite Genomes Urmite Genomes"/>
        </authorList>
    </citation>
    <scope>NUCLEOTIDE SEQUENCE [LARGE SCALE GENOMIC DNA]</scope>
    <source>
        <strain evidence="2 3">Oc5</strain>
    </source>
</reference>
<dbReference type="STRING" id="545501.BN997_00695"/>
<evidence type="ECO:0000313" key="2">
    <source>
        <dbReference type="EMBL" id="CEI80885.1"/>
    </source>
</evidence>
<dbReference type="InterPro" id="IPR016195">
    <property type="entry name" value="Pol/histidinol_Pase-like"/>
</dbReference>
<dbReference type="Proteomes" id="UP000040453">
    <property type="component" value="Unassembled WGS sequence"/>
</dbReference>
<evidence type="ECO:0000259" key="1">
    <source>
        <dbReference type="Pfam" id="PF02811"/>
    </source>
</evidence>
<accession>A0A0A1M6I4</accession>
<dbReference type="Gene3D" id="3.20.20.140">
    <property type="entry name" value="Metal-dependent hydrolases"/>
    <property type="match status" value="1"/>
</dbReference>